<dbReference type="InterPro" id="IPR002126">
    <property type="entry name" value="Cadherin-like_dom"/>
</dbReference>
<feature type="domain" description="Cadherin" evidence="6">
    <location>
        <begin position="645"/>
        <end position="722"/>
    </location>
</feature>
<dbReference type="Gene3D" id="2.60.40.10">
    <property type="entry name" value="Immunoglobulins"/>
    <property type="match status" value="10"/>
</dbReference>
<feature type="domain" description="Cadherin" evidence="6">
    <location>
        <begin position="539"/>
        <end position="634"/>
    </location>
</feature>
<protein>
    <recommendedName>
        <fullName evidence="6">Cadherin domain-containing protein</fullName>
    </recommendedName>
</protein>
<comment type="subcellular location">
    <subcellularLocation>
        <location evidence="1">Membrane</location>
        <topology evidence="1">Single-pass membrane protein</topology>
    </subcellularLocation>
</comment>
<dbReference type="SUPFAM" id="SSF49313">
    <property type="entry name" value="Cadherin-like"/>
    <property type="match status" value="10"/>
</dbReference>
<dbReference type="InterPro" id="IPR050174">
    <property type="entry name" value="Protocadherin/Cadherin-CA"/>
</dbReference>
<evidence type="ECO:0000313" key="7">
    <source>
        <dbReference type="EMBL" id="GAA3916383.1"/>
    </source>
</evidence>
<organism evidence="7 8">
    <name type="scientific">Litoribacillus peritrichatus</name>
    <dbReference type="NCBI Taxonomy" id="718191"/>
    <lineage>
        <taxon>Bacteria</taxon>
        <taxon>Pseudomonadati</taxon>
        <taxon>Pseudomonadota</taxon>
        <taxon>Gammaproteobacteria</taxon>
        <taxon>Oceanospirillales</taxon>
        <taxon>Oceanospirillaceae</taxon>
        <taxon>Litoribacillus</taxon>
    </lineage>
</organism>
<dbReference type="SMART" id="SM00112">
    <property type="entry name" value="CA"/>
    <property type="match status" value="4"/>
</dbReference>
<keyword evidence="4" id="KW-0325">Glycoprotein</keyword>
<keyword evidence="2" id="KW-0812">Transmembrane</keyword>
<dbReference type="InterPro" id="IPR015919">
    <property type="entry name" value="Cadherin-like_sf"/>
</dbReference>
<keyword evidence="3" id="KW-0472">Membrane</keyword>
<dbReference type="Proteomes" id="UP001501565">
    <property type="component" value="Unassembled WGS sequence"/>
</dbReference>
<keyword evidence="8" id="KW-1185">Reference proteome</keyword>
<dbReference type="PANTHER" id="PTHR24028">
    <property type="entry name" value="CADHERIN-87A"/>
    <property type="match status" value="1"/>
</dbReference>
<evidence type="ECO:0000313" key="8">
    <source>
        <dbReference type="Proteomes" id="UP001501565"/>
    </source>
</evidence>
<accession>A0ABP7MAV3</accession>
<evidence type="ECO:0000256" key="1">
    <source>
        <dbReference type="ARBA" id="ARBA00004167"/>
    </source>
</evidence>
<evidence type="ECO:0000256" key="2">
    <source>
        <dbReference type="ARBA" id="ARBA00022692"/>
    </source>
</evidence>
<dbReference type="InterPro" id="IPR013783">
    <property type="entry name" value="Ig-like_fold"/>
</dbReference>
<feature type="domain" description="Cadherin" evidence="6">
    <location>
        <begin position="912"/>
        <end position="993"/>
    </location>
</feature>
<gene>
    <name evidence="7" type="ORF">GCM10022277_08880</name>
</gene>
<feature type="compositionally biased region" description="Polar residues" evidence="5">
    <location>
        <begin position="36"/>
        <end position="51"/>
    </location>
</feature>
<name>A0ABP7MAV3_9GAMM</name>
<evidence type="ECO:0000256" key="5">
    <source>
        <dbReference type="SAM" id="MobiDB-lite"/>
    </source>
</evidence>
<dbReference type="SMART" id="SM00736">
    <property type="entry name" value="CADG"/>
    <property type="match status" value="6"/>
</dbReference>
<reference evidence="8" key="1">
    <citation type="journal article" date="2019" name="Int. J. Syst. Evol. Microbiol.">
        <title>The Global Catalogue of Microorganisms (GCM) 10K type strain sequencing project: providing services to taxonomists for standard genome sequencing and annotation.</title>
        <authorList>
            <consortium name="The Broad Institute Genomics Platform"/>
            <consortium name="The Broad Institute Genome Sequencing Center for Infectious Disease"/>
            <person name="Wu L."/>
            <person name="Ma J."/>
        </authorList>
    </citation>
    <scope>NUCLEOTIDE SEQUENCE [LARGE SCALE GENOMIC DNA]</scope>
    <source>
        <strain evidence="8">JCM 17551</strain>
    </source>
</reference>
<dbReference type="EMBL" id="BAABBN010000004">
    <property type="protein sequence ID" value="GAA3916383.1"/>
    <property type="molecule type" value="Genomic_DNA"/>
</dbReference>
<feature type="domain" description="Cadherin" evidence="6">
    <location>
        <begin position="732"/>
        <end position="819"/>
    </location>
</feature>
<sequence>MAEALVTFDLHQHDGNAVQEKALVFEQGDLRLTVTAQSSESKSAQVSTQESGLGVLSPGADTGSEEVDSGEQITFEFTDIETGQPVLVRVQSMRLKMFEPNIGNESAEVNLGDGKPLRVLNRKSKKRYDNVAGYGKDRHLSSSWLMKTNYRVEGNFALIASPKSQFYIYDLVATRINLPPVFTSEPVTSGTEGVEYRYQPLATDEKAEVSYHLENRPYGMTIDASTGEVQWVPGFHDSGQHQITVVATDQEGAIQNQSFDLTIANVNRSPVIQTQPLLVAKEGVAYQYKISATDADHELLFYRPIQAPAGMTFNEVDRTLRWTPNYGDAGDYVIKLGAADHYEETIQQFTLNVLDDNRTPSITSTAIVTGEESKAYAYQVSALDLDQDSLVYSLEIAPEGMAINERTGLIQWVPDFAQAGKHQVKVLVKDNKGAHSNQSFDVVIQDLNRAPEFVSQPPLSAKEHALYEYALRATDADGQGLTYQLLNGPEGMSLAEGHQLSWMPDYEDSGVVNVRVAVSDGIDSTEQDYNLVVENTNLAPVILTALLPEAVEGQPYRVQIESTDPFDQHNVTYQLLNAPNGMTINRNSGLISWSPQFDQAGTHQLNVRVRDQEGAIADKVLKLNVENKNYAPKFLSLPLVTVAEGSVYRYHLKSQDPDRDGVTYRIVQGPEGLRLEDNTLYWQPDFEHAGDYPVEVEVTDGDLTAKQSFAIQVTNTNRHPEILSEAVLQAKENAPYQYQVLAKDADQQPLAYRLVKAPEGMAINPQTGLIEWLPSFNQAGEVFVVINVSDPEKAETLQQFSISVADTNQSPKIVSEPQLTVAENTQWRYPLMAEDADVQPLTHQVTAGPEGMTLDSFNTLSWYPGFSAEGVYPVAISVSDGLETVDQTFELKVLNTNQLPVIQSQPNQQAKENEPYSYQVLAEDKDGETLRYQLTKSPNGMTIDTQTGFISWTPDFEQAGAHPVEVMVTDQHLEAVHQLFAIDVMNINRPPVFESTPITVAEVGLPYRYEVNALDPDADDLVFTLQQAPMGMVFNPQQRTVFWHPDMGEAGSYDVTLTVSDGEREIDHTFVVVVAKAQNAEITLEEEAGNIH</sequence>
<dbReference type="PROSITE" id="PS50268">
    <property type="entry name" value="CADHERIN_2"/>
    <property type="match status" value="4"/>
</dbReference>
<feature type="region of interest" description="Disordered" evidence="5">
    <location>
        <begin position="36"/>
        <end position="68"/>
    </location>
</feature>
<evidence type="ECO:0000259" key="6">
    <source>
        <dbReference type="PROSITE" id="PS50268"/>
    </source>
</evidence>
<comment type="caution">
    <text evidence="7">The sequence shown here is derived from an EMBL/GenBank/DDBJ whole genome shotgun (WGS) entry which is preliminary data.</text>
</comment>
<evidence type="ECO:0000256" key="3">
    <source>
        <dbReference type="ARBA" id="ARBA00022989"/>
    </source>
</evidence>
<dbReference type="Pfam" id="PF05345">
    <property type="entry name" value="He_PIG"/>
    <property type="match status" value="10"/>
</dbReference>
<dbReference type="PANTHER" id="PTHR24028:SF328">
    <property type="entry name" value="CADHERIN-3"/>
    <property type="match status" value="1"/>
</dbReference>
<keyword evidence="3" id="KW-1133">Transmembrane helix</keyword>
<evidence type="ECO:0000256" key="4">
    <source>
        <dbReference type="ARBA" id="ARBA00023180"/>
    </source>
</evidence>
<proteinExistence type="predicted"/>
<dbReference type="InterPro" id="IPR006644">
    <property type="entry name" value="Cadg"/>
</dbReference>